<dbReference type="InterPro" id="IPR001734">
    <property type="entry name" value="Na/solute_symporter"/>
</dbReference>
<evidence type="ECO:0000256" key="2">
    <source>
        <dbReference type="ARBA" id="ARBA00006434"/>
    </source>
</evidence>
<comment type="subcellular location">
    <subcellularLocation>
        <location evidence="1">Membrane</location>
        <topology evidence="1">Multi-pass membrane protein</topology>
    </subcellularLocation>
</comment>
<protein>
    <submittedName>
        <fullName evidence="9">Sodium/glucose cotransporter 4</fullName>
    </submittedName>
</protein>
<feature type="transmembrane region" description="Helical" evidence="8">
    <location>
        <begin position="86"/>
        <end position="104"/>
    </location>
</feature>
<dbReference type="InterPro" id="IPR038377">
    <property type="entry name" value="Na/Glc_symporter_sf"/>
</dbReference>
<evidence type="ECO:0000256" key="1">
    <source>
        <dbReference type="ARBA" id="ARBA00004141"/>
    </source>
</evidence>
<dbReference type="Proteomes" id="UP001163046">
    <property type="component" value="Unassembled WGS sequence"/>
</dbReference>
<evidence type="ECO:0000313" key="10">
    <source>
        <dbReference type="Proteomes" id="UP001163046"/>
    </source>
</evidence>
<dbReference type="GO" id="GO:0005412">
    <property type="term" value="F:D-glucose:sodium symporter activity"/>
    <property type="evidence" value="ECO:0007669"/>
    <property type="project" value="TreeGrafter"/>
</dbReference>
<evidence type="ECO:0000256" key="8">
    <source>
        <dbReference type="SAM" id="Phobius"/>
    </source>
</evidence>
<dbReference type="AlphaFoldDB" id="A0A9W9Z9T9"/>
<feature type="region of interest" description="Disordered" evidence="7">
    <location>
        <begin position="195"/>
        <end position="220"/>
    </location>
</feature>
<keyword evidence="10" id="KW-1185">Reference proteome</keyword>
<evidence type="ECO:0000256" key="7">
    <source>
        <dbReference type="SAM" id="MobiDB-lite"/>
    </source>
</evidence>
<gene>
    <name evidence="9" type="primary">SLC5A9_1</name>
    <name evidence="9" type="ORF">OS493_033343</name>
</gene>
<dbReference type="GO" id="GO:0005886">
    <property type="term" value="C:plasma membrane"/>
    <property type="evidence" value="ECO:0007669"/>
    <property type="project" value="TreeGrafter"/>
</dbReference>
<organism evidence="9 10">
    <name type="scientific">Desmophyllum pertusum</name>
    <dbReference type="NCBI Taxonomy" id="174260"/>
    <lineage>
        <taxon>Eukaryota</taxon>
        <taxon>Metazoa</taxon>
        <taxon>Cnidaria</taxon>
        <taxon>Anthozoa</taxon>
        <taxon>Hexacorallia</taxon>
        <taxon>Scleractinia</taxon>
        <taxon>Caryophylliina</taxon>
        <taxon>Caryophylliidae</taxon>
        <taxon>Desmophyllum</taxon>
    </lineage>
</organism>
<accession>A0A9W9Z9T9</accession>
<evidence type="ECO:0000256" key="6">
    <source>
        <dbReference type="RuleBase" id="RU362091"/>
    </source>
</evidence>
<feature type="transmembrane region" description="Helical" evidence="8">
    <location>
        <begin position="148"/>
        <end position="171"/>
    </location>
</feature>
<proteinExistence type="inferred from homology"/>
<keyword evidence="5 8" id="KW-0472">Membrane</keyword>
<evidence type="ECO:0000256" key="3">
    <source>
        <dbReference type="ARBA" id="ARBA00022692"/>
    </source>
</evidence>
<feature type="transmembrane region" description="Helical" evidence="8">
    <location>
        <begin position="116"/>
        <end position="142"/>
    </location>
</feature>
<name>A0A9W9Z9T9_9CNID</name>
<dbReference type="Gene3D" id="1.20.1730.10">
    <property type="entry name" value="Sodium/glucose cotransporter"/>
    <property type="match status" value="1"/>
</dbReference>
<keyword evidence="4 8" id="KW-1133">Transmembrane helix</keyword>
<comment type="caution">
    <text evidence="9">The sequence shown here is derived from an EMBL/GenBank/DDBJ whole genome shotgun (WGS) entry which is preliminary data.</text>
</comment>
<dbReference type="PANTHER" id="PTHR11819:SF195">
    <property type="entry name" value="SODIUM_GLUCOSE COTRANSPORTER 4"/>
    <property type="match status" value="1"/>
</dbReference>
<feature type="compositionally biased region" description="Polar residues" evidence="7">
    <location>
        <begin position="195"/>
        <end position="216"/>
    </location>
</feature>
<evidence type="ECO:0000256" key="4">
    <source>
        <dbReference type="ARBA" id="ARBA00022989"/>
    </source>
</evidence>
<evidence type="ECO:0000313" key="9">
    <source>
        <dbReference type="EMBL" id="KAJ7376718.1"/>
    </source>
</evidence>
<dbReference type="OrthoDB" id="6132759at2759"/>
<dbReference type="Pfam" id="PF00474">
    <property type="entry name" value="SSF"/>
    <property type="match status" value="2"/>
</dbReference>
<dbReference type="EMBL" id="MU826393">
    <property type="protein sequence ID" value="KAJ7376718.1"/>
    <property type="molecule type" value="Genomic_DNA"/>
</dbReference>
<keyword evidence="3 8" id="KW-0812">Transmembrane</keyword>
<reference evidence="9" key="1">
    <citation type="submission" date="2023-01" db="EMBL/GenBank/DDBJ databases">
        <title>Genome assembly of the deep-sea coral Lophelia pertusa.</title>
        <authorList>
            <person name="Herrera S."/>
            <person name="Cordes E."/>
        </authorList>
    </citation>
    <scope>NUCLEOTIDE SEQUENCE</scope>
    <source>
        <strain evidence="9">USNM1676648</strain>
        <tissue evidence="9">Polyp</tissue>
    </source>
</reference>
<evidence type="ECO:0000256" key="5">
    <source>
        <dbReference type="ARBA" id="ARBA00023136"/>
    </source>
</evidence>
<comment type="similarity">
    <text evidence="2 6">Belongs to the sodium:solute symporter (SSF) (TC 2.A.21) family.</text>
</comment>
<dbReference type="PROSITE" id="PS50283">
    <property type="entry name" value="NA_SOLUT_SYMP_3"/>
    <property type="match status" value="1"/>
</dbReference>
<dbReference type="PANTHER" id="PTHR11819">
    <property type="entry name" value="SOLUTE CARRIER FAMILY 5"/>
    <property type="match status" value="1"/>
</dbReference>
<sequence>MHVSRHCKAVHNTLVFEICNSTLTQTKFRQQRGKAETAETFFLARTVDDVVGDWTSLFVSNIGSEHFIGLAGSGAATGIGVGSYEWQAPFILLLLGWVFVPIYLKSRVDIYAGSVFLYEAVGWNIYISAACVLAITAVYTVLGGLTAVFFTDVLQCTVMIIGAIVVAIMSFSKVGGMDGLWEKYGTSMGQSIATTAAPNRNSSSPACSGSQGPHPSQSRDDICWFSENPSDVYDGDALTGVVHPAPWNGWSDDGGYDGRRHVISVFRHLTVVPPSSQLMYGYELDLR</sequence>